<dbReference type="SUPFAM" id="SSF52047">
    <property type="entry name" value="RNI-like"/>
    <property type="match status" value="1"/>
</dbReference>
<organism evidence="2 3">
    <name type="scientific">Calocera viscosa (strain TUFC12733)</name>
    <dbReference type="NCBI Taxonomy" id="1330018"/>
    <lineage>
        <taxon>Eukaryota</taxon>
        <taxon>Fungi</taxon>
        <taxon>Dikarya</taxon>
        <taxon>Basidiomycota</taxon>
        <taxon>Agaricomycotina</taxon>
        <taxon>Dacrymycetes</taxon>
        <taxon>Dacrymycetales</taxon>
        <taxon>Dacrymycetaceae</taxon>
        <taxon>Calocera</taxon>
    </lineage>
</organism>
<dbReference type="AlphaFoldDB" id="A0A167N8Q1"/>
<proteinExistence type="predicted"/>
<reference evidence="2 3" key="1">
    <citation type="journal article" date="2016" name="Mol. Biol. Evol.">
        <title>Comparative Genomics of Early-Diverging Mushroom-Forming Fungi Provides Insights into the Origins of Lignocellulose Decay Capabilities.</title>
        <authorList>
            <person name="Nagy L.G."/>
            <person name="Riley R."/>
            <person name="Tritt A."/>
            <person name="Adam C."/>
            <person name="Daum C."/>
            <person name="Floudas D."/>
            <person name="Sun H."/>
            <person name="Yadav J.S."/>
            <person name="Pangilinan J."/>
            <person name="Larsson K.H."/>
            <person name="Matsuura K."/>
            <person name="Barry K."/>
            <person name="Labutti K."/>
            <person name="Kuo R."/>
            <person name="Ohm R.A."/>
            <person name="Bhattacharya S.S."/>
            <person name="Shirouzu T."/>
            <person name="Yoshinaga Y."/>
            <person name="Martin F.M."/>
            <person name="Grigoriev I.V."/>
            <person name="Hibbett D.S."/>
        </authorList>
    </citation>
    <scope>NUCLEOTIDE SEQUENCE [LARGE SCALE GENOMIC DNA]</scope>
    <source>
        <strain evidence="2 3">TUFC12733</strain>
    </source>
</reference>
<keyword evidence="3" id="KW-1185">Reference proteome</keyword>
<evidence type="ECO:0008006" key="4">
    <source>
        <dbReference type="Google" id="ProtNLM"/>
    </source>
</evidence>
<dbReference type="EMBL" id="KV417279">
    <property type="protein sequence ID" value="KZO97460.1"/>
    <property type="molecule type" value="Genomic_DNA"/>
</dbReference>
<name>A0A167N8Q1_CALVF</name>
<dbReference type="Proteomes" id="UP000076738">
    <property type="component" value="Unassembled WGS sequence"/>
</dbReference>
<sequence>MEYCYRHGFDPYVDLLSLMRGGTPLRRLLAQRGRIAAVTFALDTTPHSSIHQLGRILRQLDIHVLRFSHSRQWIPPEKMEDILQLTPSLQHLELCASAPSLAIDSAPFLDVAERHAPHLTTLILRNVPTSFGRLSSQILRNLEVRTNINQPQSNTERVLAFCQLLERTPSLERLVLHDMTPSEDSWWPDPSSWGFERVAGESYLMALARRSPRLLRLRVFHLRTSNYVEASAYLGLLSRSNLTELSVWLGKRYSFPTYTYWNIEQLRVWPQLRVLSLPVLSLAPPNGMNLVRLFKELTGLEDLEWDRDNFLDLVTLAFDETAILPSLKTLRLRSKGTVRHANASIGRFLRARDNAGLPVERLLIHGDGVTDFFRHERELQAIRVLIGGYRHRDGFEGANAALEPVDVLFSEAVLKKYGLWGEQSQKAKQSQNDGRGVGRSRPVQE</sequence>
<gene>
    <name evidence="2" type="ORF">CALVIDRAFT_68180</name>
</gene>
<feature type="region of interest" description="Disordered" evidence="1">
    <location>
        <begin position="423"/>
        <end position="445"/>
    </location>
</feature>
<evidence type="ECO:0000313" key="3">
    <source>
        <dbReference type="Proteomes" id="UP000076738"/>
    </source>
</evidence>
<dbReference type="Gene3D" id="3.80.10.10">
    <property type="entry name" value="Ribonuclease Inhibitor"/>
    <property type="match status" value="1"/>
</dbReference>
<dbReference type="InterPro" id="IPR032675">
    <property type="entry name" value="LRR_dom_sf"/>
</dbReference>
<evidence type="ECO:0000313" key="2">
    <source>
        <dbReference type="EMBL" id="KZO97460.1"/>
    </source>
</evidence>
<accession>A0A167N8Q1</accession>
<evidence type="ECO:0000256" key="1">
    <source>
        <dbReference type="SAM" id="MobiDB-lite"/>
    </source>
</evidence>
<protein>
    <recommendedName>
        <fullName evidence="4">F-box domain-containing protein</fullName>
    </recommendedName>
</protein>
<feature type="compositionally biased region" description="Polar residues" evidence="1">
    <location>
        <begin position="423"/>
        <end position="433"/>
    </location>
</feature>